<protein>
    <recommendedName>
        <fullName evidence="4">BZIP transcription factor</fullName>
    </recommendedName>
</protein>
<feature type="compositionally biased region" description="Basic and acidic residues" evidence="1">
    <location>
        <begin position="61"/>
        <end position="70"/>
    </location>
</feature>
<evidence type="ECO:0000256" key="1">
    <source>
        <dbReference type="SAM" id="MobiDB-lite"/>
    </source>
</evidence>
<dbReference type="EMBL" id="GG698480">
    <property type="protein sequence ID" value="EGD93776.1"/>
    <property type="molecule type" value="Genomic_DNA"/>
</dbReference>
<sequence>MTLALYTLKATQLYSMTTNEKKRPAPSAESETQQPKRGRRAAAKTPGGMAQKPSIAGAMRRAAEREKTAKEAGMAGLKRKLDDLYERLCKIEQALIAIQSGREKIRGEISALRVSNGIFEAAILDCLRSLEREIQTLKTEGPTHEDSSARESG</sequence>
<name>F2RR27_TRIT1</name>
<proteinExistence type="predicted"/>
<organism evidence="2 3">
    <name type="scientific">Trichophyton tonsurans (strain CBS 112818)</name>
    <name type="common">Scalp ringworm fungus</name>
    <dbReference type="NCBI Taxonomy" id="647933"/>
    <lineage>
        <taxon>Eukaryota</taxon>
        <taxon>Fungi</taxon>
        <taxon>Dikarya</taxon>
        <taxon>Ascomycota</taxon>
        <taxon>Pezizomycotina</taxon>
        <taxon>Eurotiomycetes</taxon>
        <taxon>Eurotiomycetidae</taxon>
        <taxon>Onygenales</taxon>
        <taxon>Arthrodermataceae</taxon>
        <taxon>Trichophyton</taxon>
    </lineage>
</organism>
<dbReference type="AlphaFoldDB" id="F2RR27"/>
<dbReference type="Proteomes" id="UP000009172">
    <property type="component" value="Unassembled WGS sequence"/>
</dbReference>
<feature type="region of interest" description="Disordered" evidence="1">
    <location>
        <begin position="17"/>
        <end position="74"/>
    </location>
</feature>
<evidence type="ECO:0000313" key="2">
    <source>
        <dbReference type="EMBL" id="EGD93776.1"/>
    </source>
</evidence>
<dbReference type="HOGENOM" id="CLU_1714640_0_0_1"/>
<evidence type="ECO:0008006" key="4">
    <source>
        <dbReference type="Google" id="ProtNLM"/>
    </source>
</evidence>
<accession>F2RR27</accession>
<reference evidence="3" key="1">
    <citation type="journal article" date="2012" name="MBio">
        <title>Comparative genome analysis of Trichophyton rubrum and related dermatophytes reveals candidate genes involved in infection.</title>
        <authorList>
            <person name="Martinez D.A."/>
            <person name="Oliver B.G."/>
            <person name="Graeser Y."/>
            <person name="Goldberg J.M."/>
            <person name="Li W."/>
            <person name="Martinez-Rossi N.M."/>
            <person name="Monod M."/>
            <person name="Shelest E."/>
            <person name="Barton R.C."/>
            <person name="Birch E."/>
            <person name="Brakhage A.A."/>
            <person name="Chen Z."/>
            <person name="Gurr S.J."/>
            <person name="Heiman D."/>
            <person name="Heitman J."/>
            <person name="Kosti I."/>
            <person name="Rossi A."/>
            <person name="Saif S."/>
            <person name="Samalova M."/>
            <person name="Saunders C.W."/>
            <person name="Shea T."/>
            <person name="Summerbell R.C."/>
            <person name="Xu J."/>
            <person name="Young S."/>
            <person name="Zeng Q."/>
            <person name="Birren B.W."/>
            <person name="Cuomo C.A."/>
            <person name="White T.C."/>
        </authorList>
    </citation>
    <scope>NUCLEOTIDE SEQUENCE [LARGE SCALE GENOMIC DNA]</scope>
    <source>
        <strain evidence="3">CBS 112818</strain>
    </source>
</reference>
<keyword evidence="3" id="KW-1185">Reference proteome</keyword>
<gene>
    <name evidence="2" type="ORF">TESG_01309</name>
</gene>
<evidence type="ECO:0000313" key="3">
    <source>
        <dbReference type="Proteomes" id="UP000009172"/>
    </source>
</evidence>